<dbReference type="GeneID" id="56566671"/>
<dbReference type="EMBL" id="CP017258">
    <property type="protein sequence ID" value="AQW87835.1"/>
    <property type="molecule type" value="Genomic_DNA"/>
</dbReference>
<dbReference type="AlphaFoldDB" id="A0A1S6U832"/>
<proteinExistence type="predicted"/>
<evidence type="ECO:0000313" key="1">
    <source>
        <dbReference type="EMBL" id="AQW87835.1"/>
    </source>
</evidence>
<organism evidence="1 2">
    <name type="scientific">Campylobacter pinnipediorum subsp. caledonicus</name>
    <dbReference type="NCBI Taxonomy" id="1874362"/>
    <lineage>
        <taxon>Bacteria</taxon>
        <taxon>Pseudomonadati</taxon>
        <taxon>Campylobacterota</taxon>
        <taxon>Epsilonproteobacteria</taxon>
        <taxon>Campylobacterales</taxon>
        <taxon>Campylobacteraceae</taxon>
        <taxon>Campylobacter</taxon>
    </lineage>
</organism>
<protein>
    <submittedName>
        <fullName evidence="1">Uncharacterized protein</fullName>
    </submittedName>
</protein>
<evidence type="ECO:0000313" key="2">
    <source>
        <dbReference type="Proteomes" id="UP000190868"/>
    </source>
</evidence>
<dbReference type="Proteomes" id="UP000190868">
    <property type="component" value="Chromosome"/>
</dbReference>
<dbReference type="KEGG" id="cpin:CPIN18020_1031"/>
<name>A0A1S6U832_9BACT</name>
<keyword evidence="2" id="KW-1185">Reference proteome</keyword>
<sequence length="226" mass="26386">MISSIQKIQKITNNKISTISLNTSLPVSLFVSEKISFNRYILKFRNKDLVTKSAKRLKVGAKYWGEIKSTSDNIVINNLYEKPDFLDCGLENGIFLIERFVSEENTKWFHKEIIKNLSSNISKDEFEIYTNMLLALNQKIVHIPFIYNDNFNLFQFKKDKNKSHIYLVFSNFAPLLFEFVDGILDTIKTPFQKVSSVLKENFSCKIEICDIDAIWKKNRNLIDFKG</sequence>
<dbReference type="RefSeq" id="WP_078423452.1">
    <property type="nucleotide sequence ID" value="NZ_CP017018.1"/>
</dbReference>
<reference evidence="2" key="1">
    <citation type="submission" date="2016-09" db="EMBL/GenBank/DDBJ databases">
        <title>Comparative genomics of the Campylobacter concisus group.</title>
        <authorList>
            <person name="Miller W.G."/>
            <person name="Yee E."/>
            <person name="Chapman M.H."/>
            <person name="Huynh S."/>
            <person name="Bono J.L."/>
            <person name="On S.L.W."/>
            <person name="StLeger J."/>
            <person name="Foster G."/>
            <person name="Parker C.T."/>
        </authorList>
    </citation>
    <scope>NUCLEOTIDE SEQUENCE [LARGE SCALE GENOMIC DNA]</scope>
    <source>
        <strain evidence="2">RM18021</strain>
    </source>
</reference>
<accession>A0A1S6U832</accession>
<gene>
    <name evidence="1" type="ORF">CPIN18021_1033</name>
</gene>